<dbReference type="Proteomes" id="UP001177260">
    <property type="component" value="Unassembled WGS sequence"/>
</dbReference>
<sequence length="187" mass="21429">MACHLRFQNPDVNMLLQRVHTELDASVISALIEAALRLLPPDNSPKGRAEAKDKMQQKQKQALLQETYFIGQIRGLGYRFQTEKEQQEARQSSTPDIRFLEPISVNGNLCHWIEYKNYFGFKANPFITSKNRKQYRNYASRFGPGAVVYKLGFEVEHVSINGIESFREAEFLYILGQQSELKGSPLG</sequence>
<reference evidence="1 2" key="1">
    <citation type="journal article" date="2023" name="ACS Omega">
        <title>Identification of the Neoaspergillic Acid Biosynthesis Gene Cluster by Establishing an In Vitro CRISPR-Ribonucleoprotein Genetic System in Aspergillus melleus.</title>
        <authorList>
            <person name="Yuan B."/>
            <person name="Grau M.F."/>
            <person name="Murata R.M."/>
            <person name="Torok T."/>
            <person name="Venkateswaran K."/>
            <person name="Stajich J.E."/>
            <person name="Wang C.C.C."/>
        </authorList>
    </citation>
    <scope>NUCLEOTIDE SEQUENCE [LARGE SCALE GENOMIC DNA]</scope>
    <source>
        <strain evidence="1 2">IMV 1140</strain>
    </source>
</reference>
<protein>
    <submittedName>
        <fullName evidence="1">Uncharacterized protein</fullName>
    </submittedName>
</protein>
<keyword evidence="2" id="KW-1185">Reference proteome</keyword>
<comment type="caution">
    <text evidence="1">The sequence shown here is derived from an EMBL/GenBank/DDBJ whole genome shotgun (WGS) entry which is preliminary data.</text>
</comment>
<evidence type="ECO:0000313" key="1">
    <source>
        <dbReference type="EMBL" id="KAK1145670.1"/>
    </source>
</evidence>
<name>A0ACC3B5X6_9EURO</name>
<evidence type="ECO:0000313" key="2">
    <source>
        <dbReference type="Proteomes" id="UP001177260"/>
    </source>
</evidence>
<gene>
    <name evidence="1" type="ORF">N8T08_003906</name>
</gene>
<accession>A0ACC3B5X6</accession>
<proteinExistence type="predicted"/>
<dbReference type="EMBL" id="JAOPJF010000022">
    <property type="protein sequence ID" value="KAK1145670.1"/>
    <property type="molecule type" value="Genomic_DNA"/>
</dbReference>
<organism evidence="1 2">
    <name type="scientific">Aspergillus melleus</name>
    <dbReference type="NCBI Taxonomy" id="138277"/>
    <lineage>
        <taxon>Eukaryota</taxon>
        <taxon>Fungi</taxon>
        <taxon>Dikarya</taxon>
        <taxon>Ascomycota</taxon>
        <taxon>Pezizomycotina</taxon>
        <taxon>Eurotiomycetes</taxon>
        <taxon>Eurotiomycetidae</taxon>
        <taxon>Eurotiales</taxon>
        <taxon>Aspergillaceae</taxon>
        <taxon>Aspergillus</taxon>
        <taxon>Aspergillus subgen. Circumdati</taxon>
    </lineage>
</organism>